<gene>
    <name evidence="2" type="ORF">GMARGA_LOCUS6224</name>
</gene>
<feature type="compositionally biased region" description="Basic and acidic residues" evidence="1">
    <location>
        <begin position="51"/>
        <end position="74"/>
    </location>
</feature>
<feature type="non-terminal residue" evidence="2">
    <location>
        <position position="96"/>
    </location>
</feature>
<protein>
    <submittedName>
        <fullName evidence="2">7357_t:CDS:1</fullName>
    </submittedName>
</protein>
<reference evidence="2 3" key="1">
    <citation type="submission" date="2021-06" db="EMBL/GenBank/DDBJ databases">
        <authorList>
            <person name="Kallberg Y."/>
            <person name="Tangrot J."/>
            <person name="Rosling A."/>
        </authorList>
    </citation>
    <scope>NUCLEOTIDE SEQUENCE [LARGE SCALE GENOMIC DNA]</scope>
    <source>
        <strain evidence="2 3">120-4 pot B 10/14</strain>
    </source>
</reference>
<keyword evidence="3" id="KW-1185">Reference proteome</keyword>
<comment type="caution">
    <text evidence="2">The sequence shown here is derived from an EMBL/GenBank/DDBJ whole genome shotgun (WGS) entry which is preliminary data.</text>
</comment>
<evidence type="ECO:0000313" key="3">
    <source>
        <dbReference type="Proteomes" id="UP000789901"/>
    </source>
</evidence>
<proteinExistence type="predicted"/>
<organism evidence="2 3">
    <name type="scientific">Gigaspora margarita</name>
    <dbReference type="NCBI Taxonomy" id="4874"/>
    <lineage>
        <taxon>Eukaryota</taxon>
        <taxon>Fungi</taxon>
        <taxon>Fungi incertae sedis</taxon>
        <taxon>Mucoromycota</taxon>
        <taxon>Glomeromycotina</taxon>
        <taxon>Glomeromycetes</taxon>
        <taxon>Diversisporales</taxon>
        <taxon>Gigasporaceae</taxon>
        <taxon>Gigaspora</taxon>
    </lineage>
</organism>
<evidence type="ECO:0000256" key="1">
    <source>
        <dbReference type="SAM" id="MobiDB-lite"/>
    </source>
</evidence>
<dbReference type="Proteomes" id="UP000789901">
    <property type="component" value="Unassembled WGS sequence"/>
</dbReference>
<accession>A0ABN7UFX3</accession>
<name>A0ABN7UFX3_GIGMA</name>
<sequence>VEMDIDTKTEQFEVRDYEEVDQALEVQNKKKLNPLVERKKEVFQEQNKEVLRRKEKEKENQHTYLEREKTEGGHRSALIAPKGALVVLKDNSALDK</sequence>
<evidence type="ECO:0000313" key="2">
    <source>
        <dbReference type="EMBL" id="CAG8586981.1"/>
    </source>
</evidence>
<dbReference type="EMBL" id="CAJVQB010002780">
    <property type="protein sequence ID" value="CAG8586981.1"/>
    <property type="molecule type" value="Genomic_DNA"/>
</dbReference>
<feature type="non-terminal residue" evidence="2">
    <location>
        <position position="1"/>
    </location>
</feature>
<feature type="region of interest" description="Disordered" evidence="1">
    <location>
        <begin position="51"/>
        <end position="77"/>
    </location>
</feature>